<dbReference type="EMBL" id="RBCJ01000003">
    <property type="protein sequence ID" value="RKN79988.1"/>
    <property type="molecule type" value="Genomic_DNA"/>
</dbReference>
<evidence type="ECO:0000256" key="4">
    <source>
        <dbReference type="ARBA" id="ARBA00022692"/>
    </source>
</evidence>
<proteinExistence type="inferred from homology"/>
<comment type="similarity">
    <text evidence="8 9">Belongs to the TonB-dependent receptor family.</text>
</comment>
<feature type="domain" description="TonB-dependent receptor plug" evidence="11">
    <location>
        <begin position="148"/>
        <end position="235"/>
    </location>
</feature>
<keyword evidence="13" id="KW-1185">Reference proteome</keyword>
<evidence type="ECO:0000256" key="5">
    <source>
        <dbReference type="ARBA" id="ARBA00023077"/>
    </source>
</evidence>
<dbReference type="SUPFAM" id="SSF49452">
    <property type="entry name" value="Starch-binding domain-like"/>
    <property type="match status" value="1"/>
</dbReference>
<protein>
    <submittedName>
        <fullName evidence="12">TonB-dependent receptor</fullName>
    </submittedName>
</protein>
<gene>
    <name evidence="12" type="ORF">D7Z94_17215</name>
</gene>
<sequence>MTLKEFSIFMALVFSLSFGTAQHSLSGKVTNIDNKAISDVEVYLTELERLVKTDAQGFYTFMNVPTGDYKLILFGYGFRVLEKTVTISENTALNLKLESLGEQLSEVVITQQREQIFALKQLKKVEGTAIYAGKKSEVVLLDNITGNLAANNPRQIYNQVVGLNIYDYGDAGLQLNIGGRGLDPNRTANFNVRQNGYDISADALGYPESYYTPPAEALREIQVVRGAASLQYGPQFGGLINFKFKKPNPNKKIEWVSRQTLGSFDLLTSFNSLSGILGKFSYYTYFNYKEGNGFRPNSNFNSRNYFGHFGYQLTQKTKLTFEATLLNYLAKQPGGLTDAQFLEDPTFSNRNRNWFNVDWKLFSLRLDHAFSVNTDFSLNLFTLDASRKALGFRTNRVSQDDDLNEPRELLVDNFHNWGAESRLLTRYHIGTKDAVFLIGSKYYQSNNDQRQGPGSIMDTADFTFAETDFPNYERQSQFDFPNLNLVVFGENIFNLSKKFSLTPGFRYEYIKTESEGSFRNIVLDLAGNPILNEEVPDNRTFERGFLLLGLGASYKLSPSMEFYGNFSQNYRSVTFNDIRVVNPSFQVDENITDEDGFTADLGARGRWKDNLSYDLSVFGLLYDNRLGEIQDVDPTDDSVFRRRGNIGTAFIYGLESFMDWNLKNWIAPSQEKIKLNYFMNLAITDSEYTKSDQNNVQGKKVEFIPQFNLKTGLNFGYGNLLGSLQYTYISDQFTDASNAEPLFGNEPGAGVVGTIPAYDIMDFSLSYTYKKWKLEAGINNVLDNSYFTRRATGYPGPGIIPAEPRTFYTTLQLKL</sequence>
<reference evidence="12 13" key="1">
    <citation type="submission" date="2018-10" db="EMBL/GenBank/DDBJ databases">
        <title>Ulvibacterium marinum gen. nov., sp. nov., a novel marine bacterium of the family Flavobacteriaceae, isolated from a culture of the green alga Ulva prolifera.</title>
        <authorList>
            <person name="Zhang Z."/>
        </authorList>
    </citation>
    <scope>NUCLEOTIDE SEQUENCE [LARGE SCALE GENOMIC DNA]</scope>
    <source>
        <strain evidence="12 13">CCMM003</strain>
    </source>
</reference>
<evidence type="ECO:0000259" key="11">
    <source>
        <dbReference type="Pfam" id="PF07715"/>
    </source>
</evidence>
<evidence type="ECO:0000256" key="7">
    <source>
        <dbReference type="ARBA" id="ARBA00023237"/>
    </source>
</evidence>
<dbReference type="Pfam" id="PF13715">
    <property type="entry name" value="CarbopepD_reg_2"/>
    <property type="match status" value="1"/>
</dbReference>
<keyword evidence="4 8" id="KW-0812">Transmembrane</keyword>
<keyword evidence="7 8" id="KW-0998">Cell outer membrane</keyword>
<evidence type="ECO:0000256" key="8">
    <source>
        <dbReference type="PROSITE-ProRule" id="PRU01360"/>
    </source>
</evidence>
<keyword evidence="5 9" id="KW-0798">TonB box</keyword>
<dbReference type="InterPro" id="IPR000531">
    <property type="entry name" value="Beta-barrel_TonB"/>
</dbReference>
<keyword evidence="12" id="KW-0675">Receptor</keyword>
<dbReference type="RefSeq" id="WP_120712799.1">
    <property type="nucleotide sequence ID" value="NZ_RBCJ01000003.1"/>
</dbReference>
<dbReference type="GO" id="GO:0033214">
    <property type="term" value="P:siderophore-iron import into cell"/>
    <property type="evidence" value="ECO:0007669"/>
    <property type="project" value="TreeGrafter"/>
</dbReference>
<dbReference type="InterPro" id="IPR013784">
    <property type="entry name" value="Carb-bd-like_fold"/>
</dbReference>
<dbReference type="InterPro" id="IPR036942">
    <property type="entry name" value="Beta-barrel_TonB_sf"/>
</dbReference>
<evidence type="ECO:0000256" key="2">
    <source>
        <dbReference type="ARBA" id="ARBA00022448"/>
    </source>
</evidence>
<dbReference type="InterPro" id="IPR012910">
    <property type="entry name" value="Plug_dom"/>
</dbReference>
<dbReference type="SUPFAM" id="SSF56935">
    <property type="entry name" value="Porins"/>
    <property type="match status" value="1"/>
</dbReference>
<dbReference type="PANTHER" id="PTHR30442">
    <property type="entry name" value="IRON III DICITRATE TRANSPORT PROTEIN FECA"/>
    <property type="match status" value="1"/>
</dbReference>
<accession>A0A3B0C5T0</accession>
<dbReference type="InterPro" id="IPR039426">
    <property type="entry name" value="TonB-dep_rcpt-like"/>
</dbReference>
<dbReference type="PANTHER" id="PTHR30442:SF0">
    <property type="entry name" value="FE(3+) DICITRATE TRANSPORT PROTEIN FECA"/>
    <property type="match status" value="1"/>
</dbReference>
<dbReference type="Gene3D" id="2.170.130.10">
    <property type="entry name" value="TonB-dependent receptor, plug domain"/>
    <property type="match status" value="1"/>
</dbReference>
<dbReference type="GO" id="GO:0009279">
    <property type="term" value="C:cell outer membrane"/>
    <property type="evidence" value="ECO:0007669"/>
    <property type="project" value="UniProtKB-SubCell"/>
</dbReference>
<evidence type="ECO:0000259" key="10">
    <source>
        <dbReference type="Pfam" id="PF00593"/>
    </source>
</evidence>
<comment type="caution">
    <text evidence="12">The sequence shown here is derived from an EMBL/GenBank/DDBJ whole genome shotgun (WGS) entry which is preliminary data.</text>
</comment>
<dbReference type="Pfam" id="PF07715">
    <property type="entry name" value="Plug"/>
    <property type="match status" value="1"/>
</dbReference>
<evidence type="ECO:0000256" key="3">
    <source>
        <dbReference type="ARBA" id="ARBA00022452"/>
    </source>
</evidence>
<dbReference type="Proteomes" id="UP000276603">
    <property type="component" value="Unassembled WGS sequence"/>
</dbReference>
<keyword evidence="3 8" id="KW-1134">Transmembrane beta strand</keyword>
<evidence type="ECO:0000256" key="6">
    <source>
        <dbReference type="ARBA" id="ARBA00023136"/>
    </source>
</evidence>
<keyword evidence="6 8" id="KW-0472">Membrane</keyword>
<dbReference type="AlphaFoldDB" id="A0A3B0C5T0"/>
<dbReference type="GO" id="GO:0030246">
    <property type="term" value="F:carbohydrate binding"/>
    <property type="evidence" value="ECO:0007669"/>
    <property type="project" value="InterPro"/>
</dbReference>
<dbReference type="InterPro" id="IPR037066">
    <property type="entry name" value="Plug_dom_sf"/>
</dbReference>
<dbReference type="PROSITE" id="PS52016">
    <property type="entry name" value="TONB_DEPENDENT_REC_3"/>
    <property type="match status" value="1"/>
</dbReference>
<dbReference type="Gene3D" id="2.40.170.20">
    <property type="entry name" value="TonB-dependent receptor, beta-barrel domain"/>
    <property type="match status" value="1"/>
</dbReference>
<evidence type="ECO:0000313" key="12">
    <source>
        <dbReference type="EMBL" id="RKN79988.1"/>
    </source>
</evidence>
<evidence type="ECO:0000256" key="1">
    <source>
        <dbReference type="ARBA" id="ARBA00004571"/>
    </source>
</evidence>
<dbReference type="Gene3D" id="2.60.40.1120">
    <property type="entry name" value="Carboxypeptidase-like, regulatory domain"/>
    <property type="match status" value="1"/>
</dbReference>
<evidence type="ECO:0000256" key="9">
    <source>
        <dbReference type="RuleBase" id="RU003357"/>
    </source>
</evidence>
<dbReference type="OrthoDB" id="9758472at2"/>
<evidence type="ECO:0000313" key="13">
    <source>
        <dbReference type="Proteomes" id="UP000276603"/>
    </source>
</evidence>
<feature type="domain" description="TonB-dependent receptor-like beta-barrel" evidence="10">
    <location>
        <begin position="310"/>
        <end position="781"/>
    </location>
</feature>
<keyword evidence="2 8" id="KW-0813">Transport</keyword>
<comment type="subcellular location">
    <subcellularLocation>
        <location evidence="1 8">Cell outer membrane</location>
        <topology evidence="1 8">Multi-pass membrane protein</topology>
    </subcellularLocation>
</comment>
<name>A0A3B0C5T0_9FLAO</name>
<organism evidence="12 13">
    <name type="scientific">Ulvibacterium marinum</name>
    <dbReference type="NCBI Taxonomy" id="2419782"/>
    <lineage>
        <taxon>Bacteria</taxon>
        <taxon>Pseudomonadati</taxon>
        <taxon>Bacteroidota</taxon>
        <taxon>Flavobacteriia</taxon>
        <taxon>Flavobacteriales</taxon>
        <taxon>Flavobacteriaceae</taxon>
        <taxon>Ulvibacterium</taxon>
    </lineage>
</organism>
<dbReference type="Pfam" id="PF00593">
    <property type="entry name" value="TonB_dep_Rec_b-barrel"/>
    <property type="match status" value="1"/>
</dbReference>